<feature type="compositionally biased region" description="Basic and acidic residues" evidence="3">
    <location>
        <begin position="65"/>
        <end position="76"/>
    </location>
</feature>
<accession>A0A135L377</accession>
<evidence type="ECO:0000256" key="3">
    <source>
        <dbReference type="SAM" id="MobiDB-lite"/>
    </source>
</evidence>
<dbReference type="RefSeq" id="WP_068724059.1">
    <property type="nucleotide sequence ID" value="NZ_LSKU01000001.1"/>
</dbReference>
<dbReference type="SUPFAM" id="SSF158221">
    <property type="entry name" value="YnzC-like"/>
    <property type="match status" value="1"/>
</dbReference>
<dbReference type="GO" id="GO:0005737">
    <property type="term" value="C:cytoplasm"/>
    <property type="evidence" value="ECO:0007669"/>
    <property type="project" value="UniProtKB-SubCell"/>
</dbReference>
<dbReference type="PANTHER" id="PTHR37300:SF1">
    <property type="entry name" value="UPF0291 PROTEIN YNZC"/>
    <property type="match status" value="1"/>
</dbReference>
<evidence type="ECO:0000256" key="1">
    <source>
        <dbReference type="ARBA" id="ARBA00022490"/>
    </source>
</evidence>
<dbReference type="AlphaFoldDB" id="A0A135L377"/>
<protein>
    <recommendedName>
        <fullName evidence="2">UPF0291 protein U473_05260</fullName>
    </recommendedName>
</protein>
<organism evidence="4 5">
    <name type="scientific">Tepidibacillus decaturensis</name>
    <dbReference type="NCBI Taxonomy" id="1413211"/>
    <lineage>
        <taxon>Bacteria</taxon>
        <taxon>Bacillati</taxon>
        <taxon>Bacillota</taxon>
        <taxon>Bacilli</taxon>
        <taxon>Bacillales</taxon>
        <taxon>Bacillaceae</taxon>
        <taxon>Tepidibacillus</taxon>
    </lineage>
</organism>
<reference evidence="4 5" key="1">
    <citation type="submission" date="2016-02" db="EMBL/GenBank/DDBJ databases">
        <title>Draft Genome for Tepidibacillus decaturensis nov. sp. Strain Z9, an Anaerobic, Moderately Thermophilic and Heterotrophic Bacterium from Deep Subsurface of the Illinois Basin, USA.</title>
        <authorList>
            <person name="Dong Y."/>
            <person name="Chang J.Y."/>
            <person name="Sanford R."/>
            <person name="Fouke B.W."/>
        </authorList>
    </citation>
    <scope>NUCLEOTIDE SEQUENCE [LARGE SCALE GENOMIC DNA]</scope>
    <source>
        <strain evidence="4 5">Z9</strain>
    </source>
</reference>
<dbReference type="STRING" id="1413211.U473_05260"/>
<dbReference type="EMBL" id="LSKU01000001">
    <property type="protein sequence ID" value="KXG43488.1"/>
    <property type="molecule type" value="Genomic_DNA"/>
</dbReference>
<name>A0A135L377_9BACI</name>
<keyword evidence="5" id="KW-1185">Reference proteome</keyword>
<dbReference type="Pfam" id="PF05979">
    <property type="entry name" value="DUF896"/>
    <property type="match status" value="1"/>
</dbReference>
<gene>
    <name evidence="4" type="ORF">U473_05260</name>
</gene>
<dbReference type="InterPro" id="IPR009242">
    <property type="entry name" value="DUF896"/>
</dbReference>
<comment type="caution">
    <text evidence="4">The sequence shown here is derived from an EMBL/GenBank/DDBJ whole genome shotgun (WGS) entry which is preliminary data.</text>
</comment>
<proteinExistence type="inferred from homology"/>
<keyword evidence="1 2" id="KW-0963">Cytoplasm</keyword>
<comment type="similarity">
    <text evidence="2">Belongs to the UPF0291 family.</text>
</comment>
<dbReference type="OrthoDB" id="390105at2"/>
<dbReference type="Gene3D" id="1.10.287.540">
    <property type="entry name" value="Helix hairpin bin"/>
    <property type="match status" value="1"/>
</dbReference>
<feature type="region of interest" description="Disordered" evidence="3">
    <location>
        <begin position="57"/>
        <end position="76"/>
    </location>
</feature>
<comment type="subcellular location">
    <subcellularLocation>
        <location evidence="2">Cytoplasm</location>
    </subcellularLocation>
</comment>
<evidence type="ECO:0000313" key="4">
    <source>
        <dbReference type="EMBL" id="KXG43488.1"/>
    </source>
</evidence>
<evidence type="ECO:0000256" key="2">
    <source>
        <dbReference type="HAMAP-Rule" id="MF_01103"/>
    </source>
</evidence>
<dbReference type="PANTHER" id="PTHR37300">
    <property type="entry name" value="UPF0291 PROTEIN CBO2609/CLC_2481"/>
    <property type="match status" value="1"/>
</dbReference>
<evidence type="ECO:0000313" key="5">
    <source>
        <dbReference type="Proteomes" id="UP000070352"/>
    </source>
</evidence>
<sequence length="76" mass="8896">MKQEKIDRINELSRKSKTVGLTEIEKEEQSKLRQEYIAAYRESLRAQLHSIKVIDANGNDITPNKLKEAKSKRNFH</sequence>
<dbReference type="HAMAP" id="MF_01103">
    <property type="entry name" value="UPF0291"/>
    <property type="match status" value="1"/>
</dbReference>
<dbReference type="Proteomes" id="UP000070352">
    <property type="component" value="Unassembled WGS sequence"/>
</dbReference>